<evidence type="ECO:0000256" key="1">
    <source>
        <dbReference type="SAM" id="MobiDB-lite"/>
    </source>
</evidence>
<reference evidence="2 3" key="1">
    <citation type="submission" date="2020-05" db="EMBL/GenBank/DDBJ databases">
        <title>Vigna angularis (adzuki bean) Var. LongXiaoDou No. 4 denovo assembly.</title>
        <authorList>
            <person name="Xiang H."/>
        </authorList>
    </citation>
    <scope>NUCLEOTIDE SEQUENCE [LARGE SCALE GENOMIC DNA]</scope>
    <source>
        <tissue evidence="2">Leaf</tissue>
    </source>
</reference>
<sequence>MEGKQRERRVIVGSEACRPLSRIRAPRFATRKRRNSLKQGGTSDVANDALGRPNGGMAAPITQRAEVVVRRKDKVGEIGAMANGECDDNQ</sequence>
<name>A0A8T0KF41_PHAAN</name>
<feature type="region of interest" description="Disordered" evidence="1">
    <location>
        <begin position="31"/>
        <end position="62"/>
    </location>
</feature>
<proteinExistence type="predicted"/>
<gene>
    <name evidence="2" type="ORF">HKW66_Vig0230200</name>
</gene>
<protein>
    <submittedName>
        <fullName evidence="2">Uncharacterized protein</fullName>
    </submittedName>
</protein>
<organism evidence="2 3">
    <name type="scientific">Phaseolus angularis</name>
    <name type="common">Azuki bean</name>
    <name type="synonym">Vigna angularis</name>
    <dbReference type="NCBI Taxonomy" id="3914"/>
    <lineage>
        <taxon>Eukaryota</taxon>
        <taxon>Viridiplantae</taxon>
        <taxon>Streptophyta</taxon>
        <taxon>Embryophyta</taxon>
        <taxon>Tracheophyta</taxon>
        <taxon>Spermatophyta</taxon>
        <taxon>Magnoliopsida</taxon>
        <taxon>eudicotyledons</taxon>
        <taxon>Gunneridae</taxon>
        <taxon>Pentapetalae</taxon>
        <taxon>rosids</taxon>
        <taxon>fabids</taxon>
        <taxon>Fabales</taxon>
        <taxon>Fabaceae</taxon>
        <taxon>Papilionoideae</taxon>
        <taxon>50 kb inversion clade</taxon>
        <taxon>NPAAA clade</taxon>
        <taxon>indigoferoid/millettioid clade</taxon>
        <taxon>Phaseoleae</taxon>
        <taxon>Vigna</taxon>
    </lineage>
</organism>
<comment type="caution">
    <text evidence="2">The sequence shown here is derived from an EMBL/GenBank/DDBJ whole genome shotgun (WGS) entry which is preliminary data.</text>
</comment>
<accession>A0A8T0KF41</accession>
<evidence type="ECO:0000313" key="2">
    <source>
        <dbReference type="EMBL" id="KAG2396745.1"/>
    </source>
</evidence>
<evidence type="ECO:0000313" key="3">
    <source>
        <dbReference type="Proteomes" id="UP000743370"/>
    </source>
</evidence>
<dbReference type="AlphaFoldDB" id="A0A8T0KF41"/>
<dbReference type="Proteomes" id="UP000743370">
    <property type="component" value="Unassembled WGS sequence"/>
</dbReference>
<dbReference type="EMBL" id="JABFOF010000005">
    <property type="protein sequence ID" value="KAG2396745.1"/>
    <property type="molecule type" value="Genomic_DNA"/>
</dbReference>